<evidence type="ECO:0000256" key="5">
    <source>
        <dbReference type="ARBA" id="ARBA00023002"/>
    </source>
</evidence>
<dbReference type="GO" id="GO:0050660">
    <property type="term" value="F:flavin adenine dinucleotide binding"/>
    <property type="evidence" value="ECO:0007669"/>
    <property type="project" value="InterPro"/>
</dbReference>
<evidence type="ECO:0000313" key="11">
    <source>
        <dbReference type="Proteomes" id="UP000095287"/>
    </source>
</evidence>
<dbReference type="InterPro" id="IPR006089">
    <property type="entry name" value="Acyl-CoA_DH_CS"/>
</dbReference>
<dbReference type="PIRSF" id="PIRSF016578">
    <property type="entry name" value="HsaA"/>
    <property type="match status" value="1"/>
</dbReference>
<sequence>MFSSRTSQGLWKLTTVTGRLSKCSSRAIHNYCVDPSLGVNAEQKEIQKLAKDFALKELYPNMALYDEKEALPLDALLKAGELGFGAIYCNEEFGGTGLSRVDASLIFEQLAMGCTSTAAYMSIHNMCAWMIDTYGSKELKEKYISKMATFETLGSYCLTEPDSGSDAASLRTTAKRDGDYYVVNGSKAFISGSGDSKAYLVMMRHEGQPGPKGIFCLLIEDGTPGFHLGKKEKKLGWCTQPTRILTFEDCRDCRVPVSNQLGGDNEGFNIAMAGINGGRVNIASCSLGAAQMSLDLAISHLKVRKQFNKPLADFQWNQFKLAEMAAKLVSSRLMVRNAADHLQNKTVHAAALCALAKLHATDNCIQVVDQALQMHGGYGFLKDYPLQQYLRDCRAHQIIEGSNEIMRMIVARDLLTNNTSS</sequence>
<evidence type="ECO:0000259" key="10">
    <source>
        <dbReference type="Pfam" id="PF02771"/>
    </source>
</evidence>
<evidence type="ECO:0000256" key="2">
    <source>
        <dbReference type="ARBA" id="ARBA00009347"/>
    </source>
</evidence>
<dbReference type="Proteomes" id="UP000095287">
    <property type="component" value="Unplaced"/>
</dbReference>
<dbReference type="Pfam" id="PF02770">
    <property type="entry name" value="Acyl-CoA_dh_M"/>
    <property type="match status" value="1"/>
</dbReference>
<dbReference type="InterPro" id="IPR046373">
    <property type="entry name" value="Acyl-CoA_Oxase/DH_mid-dom_sf"/>
</dbReference>
<dbReference type="InterPro" id="IPR036250">
    <property type="entry name" value="AcylCo_DH-like_C"/>
</dbReference>
<dbReference type="FunFam" id="1.20.140.10:FF:000001">
    <property type="entry name" value="Acyl-CoA dehydrogenase"/>
    <property type="match status" value="1"/>
</dbReference>
<reference evidence="12" key="1">
    <citation type="submission" date="2016-11" db="UniProtKB">
        <authorList>
            <consortium name="WormBaseParasite"/>
        </authorList>
    </citation>
    <scope>IDENTIFICATION</scope>
</reference>
<dbReference type="GO" id="GO:0005739">
    <property type="term" value="C:mitochondrion"/>
    <property type="evidence" value="ECO:0007669"/>
    <property type="project" value="TreeGrafter"/>
</dbReference>
<feature type="domain" description="Acyl-CoA dehydrogenase/oxidase N-terminal" evidence="10">
    <location>
        <begin position="41"/>
        <end position="150"/>
    </location>
</feature>
<dbReference type="Gene3D" id="2.40.110.10">
    <property type="entry name" value="Butyryl-CoA Dehydrogenase, subunit A, domain 2"/>
    <property type="match status" value="1"/>
</dbReference>
<dbReference type="Pfam" id="PF02771">
    <property type="entry name" value="Acyl-CoA_dh_N"/>
    <property type="match status" value="1"/>
</dbReference>
<comment type="similarity">
    <text evidence="2 7">Belongs to the acyl-CoA dehydrogenase family.</text>
</comment>
<keyword evidence="5 7" id="KW-0560">Oxidoreductase</keyword>
<dbReference type="Gene3D" id="1.20.140.10">
    <property type="entry name" value="Butyryl-CoA Dehydrogenase, subunit A, domain 3"/>
    <property type="match status" value="1"/>
</dbReference>
<comment type="cofactor">
    <cofactor evidence="1 7">
        <name>FAD</name>
        <dbReference type="ChEBI" id="CHEBI:57692"/>
    </cofactor>
</comment>
<dbReference type="InterPro" id="IPR006091">
    <property type="entry name" value="Acyl-CoA_Oxase/DH_mid-dom"/>
</dbReference>
<feature type="domain" description="Acyl-CoA dehydrogenase/oxidase C-terminal" evidence="8">
    <location>
        <begin position="265"/>
        <end position="414"/>
    </location>
</feature>
<evidence type="ECO:0000256" key="7">
    <source>
        <dbReference type="RuleBase" id="RU362125"/>
    </source>
</evidence>
<evidence type="ECO:0000313" key="12">
    <source>
        <dbReference type="WBParaSite" id="L893_g12733.t1"/>
    </source>
</evidence>
<dbReference type="InterPro" id="IPR013786">
    <property type="entry name" value="AcylCoA_DH/ox_N"/>
</dbReference>
<dbReference type="Pfam" id="PF00441">
    <property type="entry name" value="Acyl-CoA_dh_1"/>
    <property type="match status" value="1"/>
</dbReference>
<dbReference type="Gene3D" id="1.10.540.10">
    <property type="entry name" value="Acyl-CoA dehydrogenase/oxidase, N-terminal domain"/>
    <property type="match status" value="1"/>
</dbReference>
<evidence type="ECO:0000256" key="4">
    <source>
        <dbReference type="ARBA" id="ARBA00022827"/>
    </source>
</evidence>
<dbReference type="PANTHER" id="PTHR43831">
    <property type="entry name" value="ISOBUTYRYL-COA DEHYDROGENASE"/>
    <property type="match status" value="1"/>
</dbReference>
<dbReference type="SUPFAM" id="SSF47203">
    <property type="entry name" value="Acyl-CoA dehydrogenase C-terminal domain-like"/>
    <property type="match status" value="1"/>
</dbReference>
<dbReference type="GO" id="GO:0003995">
    <property type="term" value="F:acyl-CoA dehydrogenase activity"/>
    <property type="evidence" value="ECO:0007669"/>
    <property type="project" value="InterPro"/>
</dbReference>
<name>A0A1I7Y503_9BILA</name>
<dbReference type="SUPFAM" id="SSF56645">
    <property type="entry name" value="Acyl-CoA dehydrogenase NM domain-like"/>
    <property type="match status" value="1"/>
</dbReference>
<evidence type="ECO:0000256" key="3">
    <source>
        <dbReference type="ARBA" id="ARBA00022630"/>
    </source>
</evidence>
<dbReference type="InterPro" id="IPR009075">
    <property type="entry name" value="AcylCo_DH/oxidase_C"/>
</dbReference>
<feature type="domain" description="Acyl-CoA oxidase/dehydrogenase middle" evidence="9">
    <location>
        <begin position="156"/>
        <end position="250"/>
    </location>
</feature>
<protein>
    <submittedName>
        <fullName evidence="12">Isobutyryl-CoA dehydrogenase, mitochondrial</fullName>
    </submittedName>
</protein>
<proteinExistence type="inferred from homology"/>
<organism evidence="11 12">
    <name type="scientific">Steinernema glaseri</name>
    <dbReference type="NCBI Taxonomy" id="37863"/>
    <lineage>
        <taxon>Eukaryota</taxon>
        <taxon>Metazoa</taxon>
        <taxon>Ecdysozoa</taxon>
        <taxon>Nematoda</taxon>
        <taxon>Chromadorea</taxon>
        <taxon>Rhabditida</taxon>
        <taxon>Tylenchina</taxon>
        <taxon>Panagrolaimomorpha</taxon>
        <taxon>Strongyloidoidea</taxon>
        <taxon>Steinernematidae</taxon>
        <taxon>Steinernema</taxon>
    </lineage>
</organism>
<dbReference type="InterPro" id="IPR037069">
    <property type="entry name" value="AcylCoA_DH/ox_N_sf"/>
</dbReference>
<keyword evidence="11" id="KW-1185">Reference proteome</keyword>
<dbReference type="PROSITE" id="PS00072">
    <property type="entry name" value="ACYL_COA_DH_1"/>
    <property type="match status" value="1"/>
</dbReference>
<evidence type="ECO:0000259" key="8">
    <source>
        <dbReference type="Pfam" id="PF00441"/>
    </source>
</evidence>
<dbReference type="AlphaFoldDB" id="A0A1I7Y503"/>
<dbReference type="WBParaSite" id="L893_g12733.t1">
    <property type="protein sequence ID" value="L893_g12733.t1"/>
    <property type="gene ID" value="L893_g12733"/>
</dbReference>
<comment type="catalytic activity">
    <reaction evidence="6">
        <text>(2S)-2-methylbutanoyl-CoA + oxidized [electron-transfer flavoprotein] + H(+) = (2E)-2-methylbut-2-enoyl-CoA + reduced [electron-transfer flavoprotein]</text>
        <dbReference type="Rhea" id="RHEA:48256"/>
        <dbReference type="Rhea" id="RHEA-COMP:10685"/>
        <dbReference type="Rhea" id="RHEA-COMP:10686"/>
        <dbReference type="ChEBI" id="CHEBI:15378"/>
        <dbReference type="ChEBI" id="CHEBI:57337"/>
        <dbReference type="ChEBI" id="CHEBI:57692"/>
        <dbReference type="ChEBI" id="CHEBI:58307"/>
        <dbReference type="ChEBI" id="CHEBI:88166"/>
    </reaction>
    <physiologicalReaction direction="left-to-right" evidence="6">
        <dbReference type="Rhea" id="RHEA:48257"/>
    </physiologicalReaction>
</comment>
<evidence type="ECO:0000259" key="9">
    <source>
        <dbReference type="Pfam" id="PF02770"/>
    </source>
</evidence>
<dbReference type="PANTHER" id="PTHR43831:SF1">
    <property type="entry name" value="ISOBUTYRYL-COA DEHYDROGENASE, MITOCHONDRIAL"/>
    <property type="match status" value="1"/>
</dbReference>
<dbReference type="InterPro" id="IPR052547">
    <property type="entry name" value="Mito_Isobutyryl-CoADH"/>
</dbReference>
<evidence type="ECO:0000256" key="6">
    <source>
        <dbReference type="ARBA" id="ARBA00049552"/>
    </source>
</evidence>
<evidence type="ECO:0000256" key="1">
    <source>
        <dbReference type="ARBA" id="ARBA00001974"/>
    </source>
</evidence>
<keyword evidence="4 7" id="KW-0274">FAD</keyword>
<keyword evidence="3 7" id="KW-0285">Flavoprotein</keyword>
<accession>A0A1I7Y503</accession>
<dbReference type="InterPro" id="IPR009100">
    <property type="entry name" value="AcylCoA_DH/oxidase_NM_dom_sf"/>
</dbReference>